<dbReference type="AlphaFoldDB" id="A0A9P5RVE8"/>
<evidence type="ECO:0000256" key="3">
    <source>
        <dbReference type="ARBA" id="ARBA00022827"/>
    </source>
</evidence>
<feature type="compositionally biased region" description="Basic and acidic residues" evidence="5">
    <location>
        <begin position="923"/>
        <end position="933"/>
    </location>
</feature>
<reference evidence="7" key="1">
    <citation type="journal article" date="2020" name="Fungal Divers.">
        <title>Resolving the Mortierellaceae phylogeny through synthesis of multi-gene phylogenetics and phylogenomics.</title>
        <authorList>
            <person name="Vandepol N."/>
            <person name="Liber J."/>
            <person name="Desiro A."/>
            <person name="Na H."/>
            <person name="Kennedy M."/>
            <person name="Barry K."/>
            <person name="Grigoriev I.V."/>
            <person name="Miller A.N."/>
            <person name="O'Donnell K."/>
            <person name="Stajich J.E."/>
            <person name="Bonito G."/>
        </authorList>
    </citation>
    <scope>NUCLEOTIDE SEQUENCE</scope>
    <source>
        <strain evidence="7">NRRL 6426</strain>
    </source>
</reference>
<accession>A0A9P5RVE8</accession>
<keyword evidence="2" id="KW-0285">Flavoprotein</keyword>
<feature type="domain" description="FAD-binding" evidence="6">
    <location>
        <begin position="13"/>
        <end position="195"/>
    </location>
</feature>
<dbReference type="Gene3D" id="3.50.50.60">
    <property type="entry name" value="FAD/NAD(P)-binding domain"/>
    <property type="match status" value="2"/>
</dbReference>
<keyword evidence="3" id="KW-0274">FAD</keyword>
<comment type="caution">
    <text evidence="7">The sequence shown here is derived from an EMBL/GenBank/DDBJ whole genome shotgun (WGS) entry which is preliminary data.</text>
</comment>
<dbReference type="GO" id="GO:0004497">
    <property type="term" value="F:monooxygenase activity"/>
    <property type="evidence" value="ECO:0007669"/>
    <property type="project" value="InterPro"/>
</dbReference>
<evidence type="ECO:0000256" key="4">
    <source>
        <dbReference type="ARBA" id="ARBA00023002"/>
    </source>
</evidence>
<gene>
    <name evidence="7" type="ORF">BG015_011950</name>
</gene>
<dbReference type="PRINTS" id="PR00420">
    <property type="entry name" value="RNGMNOXGNASE"/>
</dbReference>
<proteinExistence type="inferred from homology"/>
<dbReference type="PANTHER" id="PTHR47356:SF2">
    <property type="entry name" value="FAD-BINDING DOMAIN-CONTAINING PROTEIN-RELATED"/>
    <property type="match status" value="1"/>
</dbReference>
<dbReference type="InterPro" id="IPR002938">
    <property type="entry name" value="FAD-bd"/>
</dbReference>
<feature type="domain" description="FAD-binding" evidence="6">
    <location>
        <begin position="305"/>
        <end position="356"/>
    </location>
</feature>
<dbReference type="Proteomes" id="UP000748756">
    <property type="component" value="Unassembled WGS sequence"/>
</dbReference>
<sequence length="933" mass="104525">MSTQRNQTEGRPKVLIAGGGLGGLTMGLLLHKAGIPFEIYERATDVKPLGSSMFLNSTTASFFKQCGIYDEFVAIGKYASNILMCTEERKVDFTMEFAQHEKEFGAKGYMVTRPQFYGLLQRHMPKEHVHTGKKIVSMDQNDDGVVLRFSDGTEARGDILIGADGAYSAVRNGLYDKLKEEKKLPPSDALPLPFSTICLVGQTLPITTKEFPDLKHQECLFRRIIGTDKMYSWSTYTTSESTIAYFIIRFLDSETNKEDEAFKNSDWGPEAAMAMCEEVKDFPIIGGGDKDLTLGDLFSWSSKEYISKASLEEKVFETWYGGRTVLLGDACHKFSPSGGVGATNAIHDAIVLANYLNGLPPNPSTKDIEAVFKEYKNERISWVNNAFESSKVFRTMVGQSFTSKIIRKFFKHIPGFVMRKVESRQFCYRPQVAFLPPVEDNGAFPRAHQPNITMEINPAVTFKHDRSIMYAKRPKVLIVGAGLAGLTLGMLLHKANIPFEIYERAPEVKPLGSAMYFSATTANLFKQCGIYDEFVSIAKDVSGILMCTEQREVDFKIHFINHEEEFGAKGYMVTRPQLYDLLLRQVPKERIHNRKKVLTMDQGGNGVLLRFSDGTEVEGDILVGADGAYSAVRQNLYAKLLKANKLPPSDALPLPFSTVCLVGQTRPLTKEEFPDVALDESQFRRTIGTDKMYSWSTYTTAQNTVAFFCIMFLTEETSKENDAFRNSEWGQEAAMAMCEEVKDFAITSGGKNKLTLGDLFAWTDKSQISKVMLEEKVFKTWYDCRTVLVGDACHKLNPAGGVGASNALHDAIVLANVINGLPFHPIADEIEAAFKAYQDERFQWVQDAFKVSRVHRTMVGQSLASISTRFVSRHMPPWLFQRLHSRAFTFRPQVAFLPLAEDKGRVRPAHQPSLSIKAPVEAETEKQETVQAV</sequence>
<dbReference type="PANTHER" id="PTHR47356">
    <property type="entry name" value="FAD-DEPENDENT MONOOXYGENASE ASQG-RELATED"/>
    <property type="match status" value="1"/>
</dbReference>
<protein>
    <recommendedName>
        <fullName evidence="6">FAD-binding domain-containing protein</fullName>
    </recommendedName>
</protein>
<evidence type="ECO:0000256" key="1">
    <source>
        <dbReference type="ARBA" id="ARBA00007992"/>
    </source>
</evidence>
<dbReference type="EMBL" id="JAAAUQ010000965">
    <property type="protein sequence ID" value="KAF9145263.1"/>
    <property type="molecule type" value="Genomic_DNA"/>
</dbReference>
<keyword evidence="4" id="KW-0560">Oxidoreductase</keyword>
<feature type="domain" description="FAD-binding" evidence="6">
    <location>
        <begin position="475"/>
        <end position="817"/>
    </location>
</feature>
<evidence type="ECO:0000313" key="7">
    <source>
        <dbReference type="EMBL" id="KAF9145263.1"/>
    </source>
</evidence>
<evidence type="ECO:0000256" key="5">
    <source>
        <dbReference type="SAM" id="MobiDB-lite"/>
    </source>
</evidence>
<evidence type="ECO:0000256" key="2">
    <source>
        <dbReference type="ARBA" id="ARBA00022630"/>
    </source>
</evidence>
<dbReference type="OrthoDB" id="655030at2759"/>
<keyword evidence="8" id="KW-1185">Reference proteome</keyword>
<dbReference type="InterPro" id="IPR036188">
    <property type="entry name" value="FAD/NAD-bd_sf"/>
</dbReference>
<dbReference type="InterPro" id="IPR050562">
    <property type="entry name" value="FAD_mOase_fung"/>
</dbReference>
<comment type="similarity">
    <text evidence="1">Belongs to the paxM FAD-dependent monooxygenase family.</text>
</comment>
<evidence type="ECO:0000259" key="6">
    <source>
        <dbReference type="Pfam" id="PF01494"/>
    </source>
</evidence>
<organism evidence="7 8">
    <name type="scientific">Linnemannia schmuckeri</name>
    <dbReference type="NCBI Taxonomy" id="64567"/>
    <lineage>
        <taxon>Eukaryota</taxon>
        <taxon>Fungi</taxon>
        <taxon>Fungi incertae sedis</taxon>
        <taxon>Mucoromycota</taxon>
        <taxon>Mortierellomycotina</taxon>
        <taxon>Mortierellomycetes</taxon>
        <taxon>Mortierellales</taxon>
        <taxon>Mortierellaceae</taxon>
        <taxon>Linnemannia</taxon>
    </lineage>
</organism>
<dbReference type="GO" id="GO:0071949">
    <property type="term" value="F:FAD binding"/>
    <property type="evidence" value="ECO:0007669"/>
    <property type="project" value="InterPro"/>
</dbReference>
<dbReference type="SUPFAM" id="SSF51905">
    <property type="entry name" value="FAD/NAD(P)-binding domain"/>
    <property type="match status" value="2"/>
</dbReference>
<evidence type="ECO:0000313" key="8">
    <source>
        <dbReference type="Proteomes" id="UP000748756"/>
    </source>
</evidence>
<name>A0A9P5RVE8_9FUNG</name>
<dbReference type="Pfam" id="PF01494">
    <property type="entry name" value="FAD_binding_3"/>
    <property type="match status" value="3"/>
</dbReference>
<feature type="region of interest" description="Disordered" evidence="5">
    <location>
        <begin position="908"/>
        <end position="933"/>
    </location>
</feature>